<name>A0A1G1YMX6_9BACT</name>
<dbReference type="Proteomes" id="UP000177376">
    <property type="component" value="Unassembled WGS sequence"/>
</dbReference>
<sequence>MYIIYHIKHIMSSLSFPHQVLFKFRYIYKDVTSGFFLHSLNLTILHNGFGISEVAGGISERSGEIPKGNFAYSVLCEVASVSERRAEPELFPKPLCRKGASDPTAAQRREGERAISA</sequence>
<comment type="caution">
    <text evidence="2">The sequence shown here is derived from an EMBL/GenBank/DDBJ whole genome shotgun (WGS) entry which is preliminary data.</text>
</comment>
<gene>
    <name evidence="2" type="ORF">A3A02_04885</name>
</gene>
<evidence type="ECO:0000256" key="1">
    <source>
        <dbReference type="SAM" id="MobiDB-lite"/>
    </source>
</evidence>
<protein>
    <submittedName>
        <fullName evidence="2">Uncharacterized protein</fullName>
    </submittedName>
</protein>
<reference evidence="2 3" key="1">
    <citation type="journal article" date="2016" name="Nat. Commun.">
        <title>Thousands of microbial genomes shed light on interconnected biogeochemical processes in an aquifer system.</title>
        <authorList>
            <person name="Anantharaman K."/>
            <person name="Brown C.T."/>
            <person name="Hug L.A."/>
            <person name="Sharon I."/>
            <person name="Castelle C.J."/>
            <person name="Probst A.J."/>
            <person name="Thomas B.C."/>
            <person name="Singh A."/>
            <person name="Wilkins M.J."/>
            <person name="Karaoz U."/>
            <person name="Brodie E.L."/>
            <person name="Williams K.H."/>
            <person name="Hubbard S.S."/>
            <person name="Banfield J.F."/>
        </authorList>
    </citation>
    <scope>NUCLEOTIDE SEQUENCE [LARGE SCALE GENOMIC DNA]</scope>
</reference>
<evidence type="ECO:0000313" key="2">
    <source>
        <dbReference type="EMBL" id="OGY53010.1"/>
    </source>
</evidence>
<dbReference type="AlphaFoldDB" id="A0A1G1YMX6"/>
<evidence type="ECO:0000313" key="3">
    <source>
        <dbReference type="Proteomes" id="UP000177376"/>
    </source>
</evidence>
<organism evidence="2 3">
    <name type="scientific">Candidatus Buchananbacteria bacterium RIFCSPLOWO2_01_FULL_39_33</name>
    <dbReference type="NCBI Taxonomy" id="1797543"/>
    <lineage>
        <taxon>Bacteria</taxon>
        <taxon>Candidatus Buchananiibacteriota</taxon>
    </lineage>
</organism>
<feature type="region of interest" description="Disordered" evidence="1">
    <location>
        <begin position="95"/>
        <end position="117"/>
    </location>
</feature>
<accession>A0A1G1YMX6</accession>
<proteinExistence type="predicted"/>
<dbReference type="EMBL" id="MHIM01000008">
    <property type="protein sequence ID" value="OGY53010.1"/>
    <property type="molecule type" value="Genomic_DNA"/>
</dbReference>
<feature type="compositionally biased region" description="Basic and acidic residues" evidence="1">
    <location>
        <begin position="107"/>
        <end position="117"/>
    </location>
</feature>